<evidence type="ECO:0000313" key="2">
    <source>
        <dbReference type="Proteomes" id="UP000315540"/>
    </source>
</evidence>
<keyword evidence="2" id="KW-1185">Reference proteome</keyword>
<evidence type="ECO:0008006" key="3">
    <source>
        <dbReference type="Google" id="ProtNLM"/>
    </source>
</evidence>
<reference evidence="1 2" key="1">
    <citation type="submission" date="2019-06" db="EMBL/GenBank/DDBJ databases">
        <authorList>
            <person name="Meng X."/>
        </authorList>
    </citation>
    <scope>NUCLEOTIDE SEQUENCE [LARGE SCALE GENOMIC DNA]</scope>
    <source>
        <strain evidence="1 2">M625</strain>
    </source>
</reference>
<proteinExistence type="predicted"/>
<protein>
    <recommendedName>
        <fullName evidence="3">Toxin-antitoxin system YwqK family antitoxin</fullName>
    </recommendedName>
</protein>
<dbReference type="EMBL" id="VFWZ01000001">
    <property type="protein sequence ID" value="TPN88877.1"/>
    <property type="molecule type" value="Genomic_DNA"/>
</dbReference>
<dbReference type="SUPFAM" id="SSF82185">
    <property type="entry name" value="Histone H3 K4-specific methyltransferase SET7/9 N-terminal domain"/>
    <property type="match status" value="2"/>
</dbReference>
<dbReference type="Proteomes" id="UP000315540">
    <property type="component" value="Unassembled WGS sequence"/>
</dbReference>
<sequence>MINHKQLSIVILLLVNSLHNLMAQRDTIWYDATWKVSTKKQAAYYRPPIVKKDDLYLIRDFYSNGTLQMEGTSQYEDKDFWQGKTKWYDENGKLLQIFTYVDNRLEGEAISFYKDQKLKGLYTKGRLTSGQVNMISQRYNWLMKKEDTLLVEVAYDQSLEGIRIERYYDQQQRPVKTMSYDGKGNLIGTKVFDNINSKDKGVEVQYYYNPMRVKKILDLNSRHRNVLALYHPNGKLREEYINGDTPKIVYYDENGNTKGSVFVSLEDGAYTYYDGTKIRFYSNFKLEEISLVYSTSDYDKDGKIIAAEYYHENQQLKSKIEYKNGQKSLEISYNKKGDEIARITYDGYRPYEGTLINKDRKEVFKEGKLVKEVNYYPETTIPFKIYENYKATFYDPSGAKMGEVTSKKQDYFSPLEGKEYRIDYKGKLSRISEYKEGVLIHEINIRYFYDDSTKIGKEENFYDIISRNTTKKIEYYHDVDRKRNEIIYSGYSPKKEIYFDRNGKEIGSYDHANKEGILIKYFYDSDQIKVYEERKDGKLVKRKEYIKSYNSRKKQDTYTLVEDSDINKKAIFYNKDGQVIAEATFKNGKPWQGSVFNNKTRELFTIKEGKREGLFQQLDYNGKVLSSGFYKNDQKEGEFIVFDYNGNKKTVEQHKAGKREGKTTYFNPDGTVASSLLYKNDLPYEGKEVIQYGSKIDKTEKYYKEGKVQKEIIIKNGNLYEAIYIDDVQKKVTSYFKNSKQVKYTYQLNSGNLHGEVTRYDKKGNPIHVAKFKNGRLQSGSVLINENRYGYTKSNKMLIKQENNEIIIEAFNEEGVITFELKEKKDENGSFRITNTLGFDLKFIYENRLY</sequence>
<dbReference type="Gene3D" id="2.20.110.10">
    <property type="entry name" value="Histone H3 K4-specific methyltransferase SET7/9 N-terminal domain"/>
    <property type="match status" value="1"/>
</dbReference>
<dbReference type="Pfam" id="PF07661">
    <property type="entry name" value="MORN_2"/>
    <property type="match status" value="3"/>
</dbReference>
<dbReference type="OrthoDB" id="830908at2"/>
<dbReference type="AlphaFoldDB" id="A0A504JDD0"/>
<dbReference type="Gene3D" id="3.90.930.1">
    <property type="match status" value="2"/>
</dbReference>
<comment type="caution">
    <text evidence="1">The sequence shown here is derived from an EMBL/GenBank/DDBJ whole genome shotgun (WGS) entry which is preliminary data.</text>
</comment>
<name>A0A504JDD0_9FLAO</name>
<dbReference type="InterPro" id="IPR011652">
    <property type="entry name" value="MORN_2"/>
</dbReference>
<dbReference type="RefSeq" id="WP_140588853.1">
    <property type="nucleotide sequence ID" value="NZ_VFWZ01000001.1"/>
</dbReference>
<gene>
    <name evidence="1" type="ORF">FHK87_01290</name>
</gene>
<accession>A0A504JDD0</accession>
<organism evidence="1 2">
    <name type="scientific">Aquimarina algicola</name>
    <dbReference type="NCBI Taxonomy" id="2589995"/>
    <lineage>
        <taxon>Bacteria</taxon>
        <taxon>Pseudomonadati</taxon>
        <taxon>Bacteroidota</taxon>
        <taxon>Flavobacteriia</taxon>
        <taxon>Flavobacteriales</taxon>
        <taxon>Flavobacteriaceae</taxon>
        <taxon>Aquimarina</taxon>
    </lineage>
</organism>
<evidence type="ECO:0000313" key="1">
    <source>
        <dbReference type="EMBL" id="TPN88877.1"/>
    </source>
</evidence>